<evidence type="ECO:0000256" key="1">
    <source>
        <dbReference type="SAM" id="Phobius"/>
    </source>
</evidence>
<sequence length="132" mass="14880">MAAHNRHDNSNDCQDPSKQLDVGGTVRAALRLVTECESLAGRCAIVLWSQWWMTSTHWTISQPAECLGMGKDVEMDPNCSTQYPARLFYIFCWFVQHTFGAVFRLAVQVSLMYPKKPATMSSFDKDGTLVEV</sequence>
<organism evidence="2">
    <name type="scientific">Eutreptiella gymnastica</name>
    <dbReference type="NCBI Taxonomy" id="73025"/>
    <lineage>
        <taxon>Eukaryota</taxon>
        <taxon>Discoba</taxon>
        <taxon>Euglenozoa</taxon>
        <taxon>Euglenida</taxon>
        <taxon>Spirocuta</taxon>
        <taxon>Euglenophyceae</taxon>
        <taxon>Eutreptiales</taxon>
        <taxon>Eutreptiaceae</taxon>
        <taxon>Eutreptiella</taxon>
    </lineage>
</organism>
<accession>A0A7S4LGN3</accession>
<reference evidence="2" key="1">
    <citation type="submission" date="2021-01" db="EMBL/GenBank/DDBJ databases">
        <authorList>
            <person name="Corre E."/>
            <person name="Pelletier E."/>
            <person name="Niang G."/>
            <person name="Scheremetjew M."/>
            <person name="Finn R."/>
            <person name="Kale V."/>
            <person name="Holt S."/>
            <person name="Cochrane G."/>
            <person name="Meng A."/>
            <person name="Brown T."/>
            <person name="Cohen L."/>
        </authorList>
    </citation>
    <scope>NUCLEOTIDE SEQUENCE</scope>
    <source>
        <strain evidence="2">CCMP1594</strain>
    </source>
</reference>
<keyword evidence="1" id="KW-0812">Transmembrane</keyword>
<dbReference type="EMBL" id="HBJA01114482">
    <property type="protein sequence ID" value="CAE0828166.1"/>
    <property type="molecule type" value="Transcribed_RNA"/>
</dbReference>
<proteinExistence type="predicted"/>
<keyword evidence="1" id="KW-0472">Membrane</keyword>
<evidence type="ECO:0000313" key="2">
    <source>
        <dbReference type="EMBL" id="CAE0828166.1"/>
    </source>
</evidence>
<name>A0A7S4LGN3_9EUGL</name>
<feature type="transmembrane region" description="Helical" evidence="1">
    <location>
        <begin position="87"/>
        <end position="107"/>
    </location>
</feature>
<gene>
    <name evidence="2" type="ORF">EGYM00163_LOCUS39435</name>
</gene>
<dbReference type="AlphaFoldDB" id="A0A7S4LGN3"/>
<protein>
    <submittedName>
        <fullName evidence="2">Uncharacterized protein</fullName>
    </submittedName>
</protein>
<keyword evidence="1" id="KW-1133">Transmembrane helix</keyword>